<protein>
    <recommendedName>
        <fullName evidence="1">Nudix hydrolase domain-containing protein</fullName>
    </recommendedName>
</protein>
<dbReference type="Pfam" id="PF15916">
    <property type="entry name" value="DUF4743"/>
    <property type="match status" value="1"/>
</dbReference>
<dbReference type="PROSITE" id="PS51462">
    <property type="entry name" value="NUDIX"/>
    <property type="match status" value="1"/>
</dbReference>
<dbReference type="FunFam" id="3.90.79.10:FF:000019">
    <property type="entry name" value="Thiamin pyrophosphokinase, putative"/>
    <property type="match status" value="1"/>
</dbReference>
<dbReference type="InterPro" id="IPR015797">
    <property type="entry name" value="NUDIX_hydrolase-like_dom_sf"/>
</dbReference>
<dbReference type="InterPro" id="IPR031804">
    <property type="entry name" value="DUF4743"/>
</dbReference>
<dbReference type="OrthoDB" id="10261522at2759"/>
<dbReference type="SUPFAM" id="SSF55811">
    <property type="entry name" value="Nudix"/>
    <property type="match status" value="1"/>
</dbReference>
<dbReference type="GO" id="GO:0044715">
    <property type="term" value="F:8-oxo-dGDP phosphatase activity"/>
    <property type="evidence" value="ECO:0007669"/>
    <property type="project" value="TreeGrafter"/>
</dbReference>
<dbReference type="PANTHER" id="PTHR13622">
    <property type="entry name" value="THIAMIN PYROPHOSPHOKINASE"/>
    <property type="match status" value="1"/>
</dbReference>
<name>A0A0H2S3X9_9AGAM</name>
<dbReference type="Proteomes" id="UP000053477">
    <property type="component" value="Unassembled WGS sequence"/>
</dbReference>
<dbReference type="EMBL" id="KQ085890">
    <property type="protein sequence ID" value="KLO18950.1"/>
    <property type="molecule type" value="Genomic_DNA"/>
</dbReference>
<reference evidence="2 3" key="1">
    <citation type="submission" date="2015-04" db="EMBL/GenBank/DDBJ databases">
        <title>Complete genome sequence of Schizopora paradoxa KUC8140, a cosmopolitan wood degrader in East Asia.</title>
        <authorList>
            <consortium name="DOE Joint Genome Institute"/>
            <person name="Min B."/>
            <person name="Park H."/>
            <person name="Jang Y."/>
            <person name="Kim J.-J."/>
            <person name="Kim K.H."/>
            <person name="Pangilinan J."/>
            <person name="Lipzen A."/>
            <person name="Riley R."/>
            <person name="Grigoriev I.V."/>
            <person name="Spatafora J.W."/>
            <person name="Choi I.-G."/>
        </authorList>
    </citation>
    <scope>NUCLEOTIDE SEQUENCE [LARGE SCALE GENOMIC DNA]</scope>
    <source>
        <strain evidence="2 3">KUC8140</strain>
    </source>
</reference>
<gene>
    <name evidence="2" type="ORF">SCHPADRAFT_865872</name>
</gene>
<keyword evidence="3" id="KW-1185">Reference proteome</keyword>
<accession>A0A0H2S3X9</accession>
<dbReference type="STRING" id="27342.A0A0H2S3X9"/>
<dbReference type="InterPro" id="IPR000086">
    <property type="entry name" value="NUDIX_hydrolase_dom"/>
</dbReference>
<evidence type="ECO:0000313" key="3">
    <source>
        <dbReference type="Proteomes" id="UP000053477"/>
    </source>
</evidence>
<dbReference type="AlphaFoldDB" id="A0A0H2S3X9"/>
<dbReference type="InParanoid" id="A0A0H2S3X9"/>
<proteinExistence type="predicted"/>
<dbReference type="Pfam" id="PF00293">
    <property type="entry name" value="NUDIX"/>
    <property type="match status" value="1"/>
</dbReference>
<organism evidence="2 3">
    <name type="scientific">Schizopora paradoxa</name>
    <dbReference type="NCBI Taxonomy" id="27342"/>
    <lineage>
        <taxon>Eukaryota</taxon>
        <taxon>Fungi</taxon>
        <taxon>Dikarya</taxon>
        <taxon>Basidiomycota</taxon>
        <taxon>Agaricomycotina</taxon>
        <taxon>Agaricomycetes</taxon>
        <taxon>Hymenochaetales</taxon>
        <taxon>Schizoporaceae</taxon>
        <taxon>Schizopora</taxon>
    </lineage>
</organism>
<dbReference type="Gene3D" id="3.90.79.10">
    <property type="entry name" value="Nucleoside Triphosphate Pyrophosphohydrolase"/>
    <property type="match status" value="1"/>
</dbReference>
<evidence type="ECO:0000259" key="1">
    <source>
        <dbReference type="PROSITE" id="PS51462"/>
    </source>
</evidence>
<sequence>MKSFLPVLEVCDNFNPIESTDLVPFYAAAKEVGKTLPIGLLKPETVALLVEDNKLHEKEEFWVLEYNSSSNLKFVAFAAHLNTPDVRSKVIQEMCRRWHETGVFANVIGGRLWRNELYAVYANPFKTSEEPLFEMERVTAALFGVVTYGVHMTVYHPPAPGSNEEMKIWVARRALTKQTFPGLYDNTCAGGMVSGMGPLETLCKESFEEASIPEEITKKYAQCTGAVSYYFQTGIGWLQPEVEYTYELAIPHNLSQEELKAFTPTPQDGEVSGFELLPVSEVIDRMHQLVFKPNCAVVLIDFLMRHNIITPENELNYLEIMTRMHGRFDIEQWGRKAV</sequence>
<feature type="domain" description="Nudix hydrolase" evidence="1">
    <location>
        <begin position="145"/>
        <end position="299"/>
    </location>
</feature>
<evidence type="ECO:0000313" key="2">
    <source>
        <dbReference type="EMBL" id="KLO18950.1"/>
    </source>
</evidence>
<dbReference type="PANTHER" id="PTHR13622:SF8">
    <property type="entry name" value="THIAMIN PYROPHOSPHOKINASE 1"/>
    <property type="match status" value="1"/>
</dbReference>
<dbReference type="CDD" id="cd03676">
    <property type="entry name" value="NUDIX_Tnr3_like"/>
    <property type="match status" value="1"/>
</dbReference>